<evidence type="ECO:0000256" key="8">
    <source>
        <dbReference type="RuleBase" id="RU366003"/>
    </source>
</evidence>
<dbReference type="InterPro" id="IPR010140">
    <property type="entry name" value="Histidinol_P_phosphatase_HisJ"/>
</dbReference>
<dbReference type="SUPFAM" id="SSF89550">
    <property type="entry name" value="PHP domain-like"/>
    <property type="match status" value="1"/>
</dbReference>
<dbReference type="Proteomes" id="UP000824201">
    <property type="component" value="Unassembled WGS sequence"/>
</dbReference>
<keyword evidence="5 8" id="KW-0378">Hydrolase</keyword>
<dbReference type="CDD" id="cd12110">
    <property type="entry name" value="PHP_HisPPase_Hisj_like"/>
    <property type="match status" value="1"/>
</dbReference>
<dbReference type="NCBIfam" id="TIGR01856">
    <property type="entry name" value="hisJ_fam"/>
    <property type="match status" value="1"/>
</dbReference>
<comment type="catalytic activity">
    <reaction evidence="7 8">
        <text>L-histidinol phosphate + H2O = L-histidinol + phosphate</text>
        <dbReference type="Rhea" id="RHEA:14465"/>
        <dbReference type="ChEBI" id="CHEBI:15377"/>
        <dbReference type="ChEBI" id="CHEBI:43474"/>
        <dbReference type="ChEBI" id="CHEBI:57699"/>
        <dbReference type="ChEBI" id="CHEBI:57980"/>
        <dbReference type="EC" id="3.1.3.15"/>
    </reaction>
</comment>
<dbReference type="GO" id="GO:0000105">
    <property type="term" value="P:L-histidine biosynthetic process"/>
    <property type="evidence" value="ECO:0007669"/>
    <property type="project" value="UniProtKB-UniRule"/>
</dbReference>
<reference evidence="10" key="1">
    <citation type="submission" date="2020-10" db="EMBL/GenBank/DDBJ databases">
        <authorList>
            <person name="Gilroy R."/>
        </authorList>
    </citation>
    <scope>NUCLEOTIDE SEQUENCE</scope>
    <source>
        <strain evidence="10">ChiW13-3771</strain>
    </source>
</reference>
<dbReference type="InterPro" id="IPR004013">
    <property type="entry name" value="PHP_dom"/>
</dbReference>
<dbReference type="Pfam" id="PF02811">
    <property type="entry name" value="PHP"/>
    <property type="match status" value="1"/>
</dbReference>
<feature type="domain" description="PHP" evidence="9">
    <location>
        <begin position="5"/>
        <end position="188"/>
    </location>
</feature>
<keyword evidence="6 8" id="KW-0368">Histidine biosynthesis</keyword>
<protein>
    <recommendedName>
        <fullName evidence="3 8">Histidinol-phosphatase</fullName>
        <shortName evidence="8">HolPase</shortName>
        <ecNumber evidence="3 8">3.1.3.15</ecNumber>
    </recommendedName>
</protein>
<sequence>MRTNFHTHVNRCRHASGTAEDYINCAIQSGLEQLGFSDHAPFPEDCFGLRMPYKELNEYLNELDELKIRYKGKICLWKGLEIEYLPEFYHYYEKLLVEYKVEYLLLGEHYYKTSRNETKNIYETDFTELYVDYAKTVAQGIRTELFQAVAHPDIFMINPWNWDENCEKATDIILDAAVNYNIPLEYNANGIRRGIWEFPNGKRYPYPYETFWKKAASAGVRVIVGSDCHEPSQVWDESVERSYQNLKKLGIVPEMELLK</sequence>
<evidence type="ECO:0000256" key="7">
    <source>
        <dbReference type="ARBA" id="ARBA00049158"/>
    </source>
</evidence>
<evidence type="ECO:0000256" key="1">
    <source>
        <dbReference type="ARBA" id="ARBA00004970"/>
    </source>
</evidence>
<reference evidence="10" key="2">
    <citation type="journal article" date="2021" name="PeerJ">
        <title>Extensive microbial diversity within the chicken gut microbiome revealed by metagenomics and culture.</title>
        <authorList>
            <person name="Gilroy R."/>
            <person name="Ravi A."/>
            <person name="Getino M."/>
            <person name="Pursley I."/>
            <person name="Horton D.L."/>
            <person name="Alikhan N.F."/>
            <person name="Baker D."/>
            <person name="Gharbi K."/>
            <person name="Hall N."/>
            <person name="Watson M."/>
            <person name="Adriaenssens E.M."/>
            <person name="Foster-Nyarko E."/>
            <person name="Jarju S."/>
            <person name="Secka A."/>
            <person name="Antonio M."/>
            <person name="Oren A."/>
            <person name="Chaudhuri R.R."/>
            <person name="La Ragione R."/>
            <person name="Hildebrand F."/>
            <person name="Pallen M.J."/>
        </authorList>
    </citation>
    <scope>NUCLEOTIDE SEQUENCE</scope>
    <source>
        <strain evidence="10">ChiW13-3771</strain>
    </source>
</reference>
<evidence type="ECO:0000256" key="6">
    <source>
        <dbReference type="ARBA" id="ARBA00023102"/>
    </source>
</evidence>
<dbReference type="GO" id="GO:0005737">
    <property type="term" value="C:cytoplasm"/>
    <property type="evidence" value="ECO:0007669"/>
    <property type="project" value="TreeGrafter"/>
</dbReference>
<evidence type="ECO:0000313" key="10">
    <source>
        <dbReference type="EMBL" id="HIR88710.1"/>
    </source>
</evidence>
<dbReference type="EC" id="3.1.3.15" evidence="3 8"/>
<dbReference type="EMBL" id="DVHN01000082">
    <property type="protein sequence ID" value="HIR88710.1"/>
    <property type="molecule type" value="Genomic_DNA"/>
</dbReference>
<dbReference type="Gene3D" id="3.20.20.140">
    <property type="entry name" value="Metal-dependent hydrolases"/>
    <property type="match status" value="1"/>
</dbReference>
<dbReference type="PANTHER" id="PTHR21039:SF0">
    <property type="entry name" value="HISTIDINOL-PHOSPHATASE"/>
    <property type="match status" value="1"/>
</dbReference>
<organism evidence="10 11">
    <name type="scientific">Candidatus Fimimorpha faecalis</name>
    <dbReference type="NCBI Taxonomy" id="2840824"/>
    <lineage>
        <taxon>Bacteria</taxon>
        <taxon>Bacillati</taxon>
        <taxon>Bacillota</taxon>
        <taxon>Clostridia</taxon>
        <taxon>Eubacteriales</taxon>
        <taxon>Candidatus Fimimorpha</taxon>
    </lineage>
</organism>
<comment type="similarity">
    <text evidence="2 8">Belongs to the PHP hydrolase family. HisK subfamily.</text>
</comment>
<comment type="caution">
    <text evidence="10">The sequence shown here is derived from an EMBL/GenBank/DDBJ whole genome shotgun (WGS) entry which is preliminary data.</text>
</comment>
<evidence type="ECO:0000313" key="11">
    <source>
        <dbReference type="Proteomes" id="UP000824201"/>
    </source>
</evidence>
<accession>A0A9D1JDE2</accession>
<evidence type="ECO:0000256" key="2">
    <source>
        <dbReference type="ARBA" id="ARBA00009152"/>
    </source>
</evidence>
<dbReference type="InterPro" id="IPR016195">
    <property type="entry name" value="Pol/histidinol_Pase-like"/>
</dbReference>
<name>A0A9D1JDE2_9FIRM</name>
<keyword evidence="4 8" id="KW-0028">Amino-acid biosynthesis</keyword>
<evidence type="ECO:0000256" key="3">
    <source>
        <dbReference type="ARBA" id="ARBA00013085"/>
    </source>
</evidence>
<evidence type="ECO:0000256" key="5">
    <source>
        <dbReference type="ARBA" id="ARBA00022801"/>
    </source>
</evidence>
<dbReference type="AlphaFoldDB" id="A0A9D1JDE2"/>
<proteinExistence type="inferred from homology"/>
<dbReference type="GO" id="GO:0004401">
    <property type="term" value="F:histidinol-phosphatase activity"/>
    <property type="evidence" value="ECO:0007669"/>
    <property type="project" value="UniProtKB-UniRule"/>
</dbReference>
<comment type="pathway">
    <text evidence="1 8">Amino-acid biosynthesis; L-histidine biosynthesis; L-histidine from 5-phospho-alpha-D-ribose 1-diphosphate: step 8/9.</text>
</comment>
<dbReference type="PANTHER" id="PTHR21039">
    <property type="entry name" value="HISTIDINOL PHOSPHATASE-RELATED"/>
    <property type="match status" value="1"/>
</dbReference>
<evidence type="ECO:0000256" key="4">
    <source>
        <dbReference type="ARBA" id="ARBA00022605"/>
    </source>
</evidence>
<evidence type="ECO:0000259" key="9">
    <source>
        <dbReference type="Pfam" id="PF02811"/>
    </source>
</evidence>
<gene>
    <name evidence="10" type="ORF">IAC96_07145</name>
</gene>